<sequence length="433" mass="45546">MAASTLSTVATPVSTSSSAAPASSSPSFTFQTVGEMFTCGQTNVRWTYVGSSSPLTLNITNINVPQQSPLPLPTSPTSQSSALATTTAGVLKRQSNGYDGSYLPPINVILIAGIDPALSNWTWTAVDVPQGWYHIYANVQNTVQSTSSSFFVQNGTNTACVTQFAAAPSTAASASSASHVPVATNSSSANHSSHSNAGAIAGGVVGGIAFLVALFAVFLCWRRRRLSGSRQLEEDGGGRRWSELSFRKSRPSNNQRAAPVADADQTMIGSEEEVSTVEHEKAVAAAQLPPQLPPPTAYQPIRTQSLRYSTQTTGSFGRNPESPGSRASYGSRPGEAIPLERAHTAAASVCQPRRKPAPRYEGAAEAEAGYDGRSSSQTTLDFMTGNSISPDSTTHILQHKGSPDSTHILQHKSSFGAVRPMHVMIPDPPARTA</sequence>
<keyword evidence="8" id="KW-1185">Reference proteome</keyword>
<reference evidence="7" key="2">
    <citation type="journal article" date="2020" name="Nat. Commun.">
        <title>Large-scale genome sequencing of mycorrhizal fungi provides insights into the early evolution of symbiotic traits.</title>
        <authorList>
            <person name="Miyauchi S."/>
            <person name="Kiss E."/>
            <person name="Kuo A."/>
            <person name="Drula E."/>
            <person name="Kohler A."/>
            <person name="Sanchez-Garcia M."/>
            <person name="Morin E."/>
            <person name="Andreopoulos B."/>
            <person name="Barry K.W."/>
            <person name="Bonito G."/>
            <person name="Buee M."/>
            <person name="Carver A."/>
            <person name="Chen C."/>
            <person name="Cichocki N."/>
            <person name="Clum A."/>
            <person name="Culley D."/>
            <person name="Crous P.W."/>
            <person name="Fauchery L."/>
            <person name="Girlanda M."/>
            <person name="Hayes R.D."/>
            <person name="Keri Z."/>
            <person name="LaButti K."/>
            <person name="Lipzen A."/>
            <person name="Lombard V."/>
            <person name="Magnuson J."/>
            <person name="Maillard F."/>
            <person name="Murat C."/>
            <person name="Nolan M."/>
            <person name="Ohm R.A."/>
            <person name="Pangilinan J."/>
            <person name="Pereira M.F."/>
            <person name="Perotto S."/>
            <person name="Peter M."/>
            <person name="Pfister S."/>
            <person name="Riley R."/>
            <person name="Sitrit Y."/>
            <person name="Stielow J.B."/>
            <person name="Szollosi G."/>
            <person name="Zifcakova L."/>
            <person name="Stursova M."/>
            <person name="Spatafora J.W."/>
            <person name="Tedersoo L."/>
            <person name="Vaario L.M."/>
            <person name="Yamada A."/>
            <person name="Yan M."/>
            <person name="Wang P."/>
            <person name="Xu J."/>
            <person name="Bruns T."/>
            <person name="Baldrian P."/>
            <person name="Vilgalys R."/>
            <person name="Dunand C."/>
            <person name="Henrissat B."/>
            <person name="Grigoriev I.V."/>
            <person name="Hibbett D."/>
            <person name="Nagy L.G."/>
            <person name="Martin F.M."/>
        </authorList>
    </citation>
    <scope>NUCLEOTIDE SEQUENCE</scope>
    <source>
        <strain evidence="7">Prilba</strain>
    </source>
</reference>
<keyword evidence="2 6" id="KW-0812">Transmembrane</keyword>
<proteinExistence type="predicted"/>
<dbReference type="AlphaFoldDB" id="A0A9P5MWP6"/>
<evidence type="ECO:0000313" key="8">
    <source>
        <dbReference type="Proteomes" id="UP000759537"/>
    </source>
</evidence>
<evidence type="ECO:0000256" key="3">
    <source>
        <dbReference type="ARBA" id="ARBA00022989"/>
    </source>
</evidence>
<feature type="region of interest" description="Disordered" evidence="5">
    <location>
        <begin position="229"/>
        <end position="266"/>
    </location>
</feature>
<dbReference type="PANTHER" id="PTHR15549">
    <property type="entry name" value="PAIRED IMMUNOGLOBULIN-LIKE TYPE 2 RECEPTOR"/>
    <property type="match status" value="1"/>
</dbReference>
<evidence type="ECO:0000256" key="4">
    <source>
        <dbReference type="ARBA" id="ARBA00023136"/>
    </source>
</evidence>
<protein>
    <recommendedName>
        <fullName evidence="9">Transmembrane protein</fullName>
    </recommendedName>
</protein>
<dbReference type="OrthoDB" id="3266934at2759"/>
<keyword evidence="3 6" id="KW-1133">Transmembrane helix</keyword>
<feature type="compositionally biased region" description="Polar residues" evidence="5">
    <location>
        <begin position="373"/>
        <end position="392"/>
    </location>
</feature>
<dbReference type="InterPro" id="IPR051694">
    <property type="entry name" value="Immunoregulatory_rcpt-like"/>
</dbReference>
<name>A0A9P5MWP6_9AGAM</name>
<dbReference type="EMBL" id="WHVB01000008">
    <property type="protein sequence ID" value="KAF8480460.1"/>
    <property type="molecule type" value="Genomic_DNA"/>
</dbReference>
<evidence type="ECO:0008006" key="9">
    <source>
        <dbReference type="Google" id="ProtNLM"/>
    </source>
</evidence>
<evidence type="ECO:0000256" key="5">
    <source>
        <dbReference type="SAM" id="MobiDB-lite"/>
    </source>
</evidence>
<feature type="transmembrane region" description="Helical" evidence="6">
    <location>
        <begin position="197"/>
        <end position="221"/>
    </location>
</feature>
<evidence type="ECO:0000256" key="6">
    <source>
        <dbReference type="SAM" id="Phobius"/>
    </source>
</evidence>
<feature type="compositionally biased region" description="Basic and acidic residues" evidence="5">
    <location>
        <begin position="231"/>
        <end position="246"/>
    </location>
</feature>
<dbReference type="PANTHER" id="PTHR15549:SF33">
    <property type="entry name" value="MEMBRANE PROTEIN WSC4, PUTATIVE (AFU_ORTHOLOGUE AFUA_5G09020)-RELATED"/>
    <property type="match status" value="1"/>
</dbReference>
<dbReference type="GO" id="GO:0016020">
    <property type="term" value="C:membrane"/>
    <property type="evidence" value="ECO:0007669"/>
    <property type="project" value="UniProtKB-SubCell"/>
</dbReference>
<evidence type="ECO:0000313" key="7">
    <source>
        <dbReference type="EMBL" id="KAF8480460.1"/>
    </source>
</evidence>
<comment type="caution">
    <text evidence="7">The sequence shown here is derived from an EMBL/GenBank/DDBJ whole genome shotgun (WGS) entry which is preliminary data.</text>
</comment>
<dbReference type="Gene3D" id="1.20.5.510">
    <property type="entry name" value="Single helix bin"/>
    <property type="match status" value="1"/>
</dbReference>
<feature type="region of interest" description="Disordered" evidence="5">
    <location>
        <begin position="310"/>
        <end position="331"/>
    </location>
</feature>
<keyword evidence="4 6" id="KW-0472">Membrane</keyword>
<dbReference type="Proteomes" id="UP000759537">
    <property type="component" value="Unassembled WGS sequence"/>
</dbReference>
<feature type="region of interest" description="Disordered" evidence="5">
    <location>
        <begin position="361"/>
        <end position="392"/>
    </location>
</feature>
<organism evidence="7 8">
    <name type="scientific">Russula ochroleuca</name>
    <dbReference type="NCBI Taxonomy" id="152965"/>
    <lineage>
        <taxon>Eukaryota</taxon>
        <taxon>Fungi</taxon>
        <taxon>Dikarya</taxon>
        <taxon>Basidiomycota</taxon>
        <taxon>Agaricomycotina</taxon>
        <taxon>Agaricomycetes</taxon>
        <taxon>Russulales</taxon>
        <taxon>Russulaceae</taxon>
        <taxon>Russula</taxon>
    </lineage>
</organism>
<dbReference type="GO" id="GO:0071944">
    <property type="term" value="C:cell periphery"/>
    <property type="evidence" value="ECO:0007669"/>
    <property type="project" value="UniProtKB-ARBA"/>
</dbReference>
<accession>A0A9P5MWP6</accession>
<reference evidence="7" key="1">
    <citation type="submission" date="2019-10" db="EMBL/GenBank/DDBJ databases">
        <authorList>
            <consortium name="DOE Joint Genome Institute"/>
            <person name="Kuo A."/>
            <person name="Miyauchi S."/>
            <person name="Kiss E."/>
            <person name="Drula E."/>
            <person name="Kohler A."/>
            <person name="Sanchez-Garcia M."/>
            <person name="Andreopoulos B."/>
            <person name="Barry K.W."/>
            <person name="Bonito G."/>
            <person name="Buee M."/>
            <person name="Carver A."/>
            <person name="Chen C."/>
            <person name="Cichocki N."/>
            <person name="Clum A."/>
            <person name="Culley D."/>
            <person name="Crous P.W."/>
            <person name="Fauchery L."/>
            <person name="Girlanda M."/>
            <person name="Hayes R."/>
            <person name="Keri Z."/>
            <person name="LaButti K."/>
            <person name="Lipzen A."/>
            <person name="Lombard V."/>
            <person name="Magnuson J."/>
            <person name="Maillard F."/>
            <person name="Morin E."/>
            <person name="Murat C."/>
            <person name="Nolan M."/>
            <person name="Ohm R."/>
            <person name="Pangilinan J."/>
            <person name="Pereira M."/>
            <person name="Perotto S."/>
            <person name="Peter M."/>
            <person name="Riley R."/>
            <person name="Sitrit Y."/>
            <person name="Stielow B."/>
            <person name="Szollosi G."/>
            <person name="Zifcakova L."/>
            <person name="Stursova M."/>
            <person name="Spatafora J.W."/>
            <person name="Tedersoo L."/>
            <person name="Vaario L.-M."/>
            <person name="Yamada A."/>
            <person name="Yan M."/>
            <person name="Wang P."/>
            <person name="Xu J."/>
            <person name="Bruns T."/>
            <person name="Baldrian P."/>
            <person name="Vilgalys R."/>
            <person name="Henrissat B."/>
            <person name="Grigoriev I.V."/>
            <person name="Hibbett D."/>
            <person name="Nagy L.G."/>
            <person name="Martin F.M."/>
        </authorList>
    </citation>
    <scope>NUCLEOTIDE SEQUENCE</scope>
    <source>
        <strain evidence="7">Prilba</strain>
    </source>
</reference>
<evidence type="ECO:0000256" key="2">
    <source>
        <dbReference type="ARBA" id="ARBA00022692"/>
    </source>
</evidence>
<evidence type="ECO:0000256" key="1">
    <source>
        <dbReference type="ARBA" id="ARBA00004167"/>
    </source>
</evidence>
<gene>
    <name evidence="7" type="ORF">DFH94DRAFT_478128</name>
</gene>
<comment type="subcellular location">
    <subcellularLocation>
        <location evidence="1">Membrane</location>
        <topology evidence="1">Single-pass membrane protein</topology>
    </subcellularLocation>
</comment>